<gene>
    <name evidence="1" type="ORF">Sjap_010540</name>
</gene>
<comment type="caution">
    <text evidence="1">The sequence shown here is derived from an EMBL/GenBank/DDBJ whole genome shotgun (WGS) entry which is preliminary data.</text>
</comment>
<reference evidence="1 2" key="1">
    <citation type="submission" date="2024-01" db="EMBL/GenBank/DDBJ databases">
        <title>Genome assemblies of Stephania.</title>
        <authorList>
            <person name="Yang L."/>
        </authorList>
    </citation>
    <scope>NUCLEOTIDE SEQUENCE [LARGE SCALE GENOMIC DNA]</scope>
    <source>
        <strain evidence="1">QJT</strain>
        <tissue evidence="1">Leaf</tissue>
    </source>
</reference>
<protein>
    <submittedName>
        <fullName evidence="1">Uncharacterized protein</fullName>
    </submittedName>
</protein>
<evidence type="ECO:0000313" key="2">
    <source>
        <dbReference type="Proteomes" id="UP001417504"/>
    </source>
</evidence>
<evidence type="ECO:0000313" key="1">
    <source>
        <dbReference type="EMBL" id="KAK9130053.1"/>
    </source>
</evidence>
<sequence>MGTRSLHLASSSVYGKRRDAKLHVLHPAMHPYICENCFCELSQRDMWLVRSSHRLTCENKNIDKGQMASNKLTDSTHSRSSIL</sequence>
<keyword evidence="2" id="KW-1185">Reference proteome</keyword>
<organism evidence="1 2">
    <name type="scientific">Stephania japonica</name>
    <dbReference type="NCBI Taxonomy" id="461633"/>
    <lineage>
        <taxon>Eukaryota</taxon>
        <taxon>Viridiplantae</taxon>
        <taxon>Streptophyta</taxon>
        <taxon>Embryophyta</taxon>
        <taxon>Tracheophyta</taxon>
        <taxon>Spermatophyta</taxon>
        <taxon>Magnoliopsida</taxon>
        <taxon>Ranunculales</taxon>
        <taxon>Menispermaceae</taxon>
        <taxon>Menispermoideae</taxon>
        <taxon>Cissampelideae</taxon>
        <taxon>Stephania</taxon>
    </lineage>
</organism>
<proteinExistence type="predicted"/>
<name>A0AAP0JBS7_9MAGN</name>
<dbReference type="AlphaFoldDB" id="A0AAP0JBS7"/>
<dbReference type="Proteomes" id="UP001417504">
    <property type="component" value="Unassembled WGS sequence"/>
</dbReference>
<accession>A0AAP0JBS7</accession>
<dbReference type="EMBL" id="JBBNAE010000004">
    <property type="protein sequence ID" value="KAK9130053.1"/>
    <property type="molecule type" value="Genomic_DNA"/>
</dbReference>